<evidence type="ECO:0000256" key="4">
    <source>
        <dbReference type="ARBA" id="ARBA00022741"/>
    </source>
</evidence>
<dbReference type="EMBL" id="CP042301">
    <property type="protein sequence ID" value="QDZ02627.1"/>
    <property type="molecule type" value="Genomic_DNA"/>
</dbReference>
<evidence type="ECO:0000256" key="5">
    <source>
        <dbReference type="ARBA" id="ARBA00022989"/>
    </source>
</evidence>
<evidence type="ECO:0000256" key="2">
    <source>
        <dbReference type="ARBA" id="ARBA00022475"/>
    </source>
</evidence>
<evidence type="ECO:0000259" key="9">
    <source>
        <dbReference type="Pfam" id="PF18967"/>
    </source>
</evidence>
<evidence type="ECO:0000313" key="10">
    <source>
        <dbReference type="EMBL" id="QDZ02627.1"/>
    </source>
</evidence>
<dbReference type="OrthoDB" id="7348949at2"/>
<evidence type="ECO:0000256" key="3">
    <source>
        <dbReference type="ARBA" id="ARBA00022692"/>
    </source>
</evidence>
<organism evidence="10 11">
    <name type="scientific">Nitratireductor mangrovi</name>
    <dbReference type="NCBI Taxonomy" id="2599600"/>
    <lineage>
        <taxon>Bacteria</taxon>
        <taxon>Pseudomonadati</taxon>
        <taxon>Pseudomonadota</taxon>
        <taxon>Alphaproteobacteria</taxon>
        <taxon>Hyphomicrobiales</taxon>
        <taxon>Phyllobacteriaceae</taxon>
        <taxon>Nitratireductor</taxon>
    </lineage>
</organism>
<dbReference type="Pfam" id="PF18967">
    <property type="entry name" value="PycTM"/>
    <property type="match status" value="1"/>
</dbReference>
<accession>A0A5B8L3R9</accession>
<dbReference type="InterPro" id="IPR043760">
    <property type="entry name" value="PycTM_dom"/>
</dbReference>
<keyword evidence="4" id="KW-0547">Nucleotide-binding</keyword>
<evidence type="ECO:0000256" key="1">
    <source>
        <dbReference type="ARBA" id="ARBA00004236"/>
    </source>
</evidence>
<dbReference type="Proteomes" id="UP000321389">
    <property type="component" value="Chromosome"/>
</dbReference>
<feature type="transmembrane region" description="Helical" evidence="8">
    <location>
        <begin position="50"/>
        <end position="71"/>
    </location>
</feature>
<feature type="transmembrane region" description="Helical" evidence="8">
    <location>
        <begin position="83"/>
        <end position="106"/>
    </location>
</feature>
<keyword evidence="7 8" id="KW-0472">Membrane</keyword>
<evidence type="ECO:0000313" key="11">
    <source>
        <dbReference type="Proteomes" id="UP000321389"/>
    </source>
</evidence>
<protein>
    <recommendedName>
        <fullName evidence="9">Pycsar effector protein domain-containing protein</fullName>
    </recommendedName>
</protein>
<dbReference type="AlphaFoldDB" id="A0A5B8L3R9"/>
<dbReference type="RefSeq" id="WP_146301262.1">
    <property type="nucleotide sequence ID" value="NZ_CP042301.2"/>
</dbReference>
<sequence>MNKIVELNTESQAHEGRSVTPVTDDSKYLDHLKKINDIYYDQIRIADQKAAYIFTFMLAFLVSSAEARSVFRLQRLLESEPLVAALSIFFAAGAVVTLVSAVLVVLPRHVRSSTSLYWKGWATNRSRLLDARGTGDPAYLFGQYLENVDNLAAVNRSKYRFVAIAFRGLMAVILAYLTLLFMA</sequence>
<proteinExistence type="predicted"/>
<evidence type="ECO:0000256" key="7">
    <source>
        <dbReference type="ARBA" id="ARBA00023136"/>
    </source>
</evidence>
<keyword evidence="3 8" id="KW-0812">Transmembrane</keyword>
<reference evidence="10" key="1">
    <citation type="submission" date="2020-04" db="EMBL/GenBank/DDBJ databases">
        <title>Nitratireductor sp. nov. isolated from mangrove soil.</title>
        <authorList>
            <person name="Ye Y."/>
        </authorList>
    </citation>
    <scope>NUCLEOTIDE SEQUENCE</scope>
    <source>
        <strain evidence="10">SY7</strain>
    </source>
</reference>
<dbReference type="GO" id="GO:0000166">
    <property type="term" value="F:nucleotide binding"/>
    <property type="evidence" value="ECO:0007669"/>
    <property type="project" value="UniProtKB-KW"/>
</dbReference>
<keyword evidence="11" id="KW-1185">Reference proteome</keyword>
<dbReference type="GO" id="GO:0051607">
    <property type="term" value="P:defense response to virus"/>
    <property type="evidence" value="ECO:0007669"/>
    <property type="project" value="UniProtKB-KW"/>
</dbReference>
<keyword evidence="6" id="KW-0051">Antiviral defense</keyword>
<feature type="domain" description="Pycsar effector protein" evidence="9">
    <location>
        <begin position="31"/>
        <end position="181"/>
    </location>
</feature>
<dbReference type="GO" id="GO:0005886">
    <property type="term" value="C:plasma membrane"/>
    <property type="evidence" value="ECO:0007669"/>
    <property type="project" value="UniProtKB-SubCell"/>
</dbReference>
<keyword evidence="5 8" id="KW-1133">Transmembrane helix</keyword>
<evidence type="ECO:0000256" key="8">
    <source>
        <dbReference type="SAM" id="Phobius"/>
    </source>
</evidence>
<comment type="subcellular location">
    <subcellularLocation>
        <location evidence="1">Cell membrane</location>
    </subcellularLocation>
</comment>
<keyword evidence="2" id="KW-1003">Cell membrane</keyword>
<dbReference type="KEGG" id="niy:FQ775_20890"/>
<evidence type="ECO:0000256" key="6">
    <source>
        <dbReference type="ARBA" id="ARBA00023118"/>
    </source>
</evidence>
<gene>
    <name evidence="10" type="ORF">FQ775_20890</name>
</gene>
<name>A0A5B8L3R9_9HYPH</name>
<feature type="transmembrane region" description="Helical" evidence="8">
    <location>
        <begin position="161"/>
        <end position="182"/>
    </location>
</feature>